<accession>A0AAV5WJ90</accession>
<gene>
    <name evidence="1" type="ORF">PFISCL1PPCAC_22010</name>
</gene>
<sequence>LATHARHITGKLIVVSAQRVARFCQFRRISEHSQRGQWVDGAAEKAQWTVGLAGYGTLVSVQASIAKNVHESRWLAPLS</sequence>
<dbReference type="Proteomes" id="UP001432322">
    <property type="component" value="Unassembled WGS sequence"/>
</dbReference>
<feature type="non-terminal residue" evidence="1">
    <location>
        <position position="79"/>
    </location>
</feature>
<organism evidence="1 2">
    <name type="scientific">Pristionchus fissidentatus</name>
    <dbReference type="NCBI Taxonomy" id="1538716"/>
    <lineage>
        <taxon>Eukaryota</taxon>
        <taxon>Metazoa</taxon>
        <taxon>Ecdysozoa</taxon>
        <taxon>Nematoda</taxon>
        <taxon>Chromadorea</taxon>
        <taxon>Rhabditida</taxon>
        <taxon>Rhabditina</taxon>
        <taxon>Diplogasteromorpha</taxon>
        <taxon>Diplogasteroidea</taxon>
        <taxon>Neodiplogasteridae</taxon>
        <taxon>Pristionchus</taxon>
    </lineage>
</organism>
<dbReference type="AlphaFoldDB" id="A0AAV5WJ90"/>
<protein>
    <submittedName>
        <fullName evidence="1">Uncharacterized protein</fullName>
    </submittedName>
</protein>
<name>A0AAV5WJ90_9BILA</name>
<proteinExistence type="predicted"/>
<evidence type="ECO:0000313" key="1">
    <source>
        <dbReference type="EMBL" id="GMT30713.1"/>
    </source>
</evidence>
<evidence type="ECO:0000313" key="2">
    <source>
        <dbReference type="Proteomes" id="UP001432322"/>
    </source>
</evidence>
<keyword evidence="2" id="KW-1185">Reference proteome</keyword>
<feature type="non-terminal residue" evidence="1">
    <location>
        <position position="1"/>
    </location>
</feature>
<dbReference type="EMBL" id="BTSY01000005">
    <property type="protein sequence ID" value="GMT30713.1"/>
    <property type="molecule type" value="Genomic_DNA"/>
</dbReference>
<comment type="caution">
    <text evidence="1">The sequence shown here is derived from an EMBL/GenBank/DDBJ whole genome shotgun (WGS) entry which is preliminary data.</text>
</comment>
<reference evidence="1" key="1">
    <citation type="submission" date="2023-10" db="EMBL/GenBank/DDBJ databases">
        <title>Genome assembly of Pristionchus species.</title>
        <authorList>
            <person name="Yoshida K."/>
            <person name="Sommer R.J."/>
        </authorList>
    </citation>
    <scope>NUCLEOTIDE SEQUENCE</scope>
    <source>
        <strain evidence="1">RS5133</strain>
    </source>
</reference>